<feature type="transmembrane region" description="Helical" evidence="6">
    <location>
        <begin position="143"/>
        <end position="164"/>
    </location>
</feature>
<keyword evidence="2 6" id="KW-0812">Transmembrane</keyword>
<feature type="transmembrane region" description="Helical" evidence="6">
    <location>
        <begin position="469"/>
        <end position="491"/>
    </location>
</feature>
<accession>A0A7J8HV82</accession>
<feature type="transmembrane region" description="Helical" evidence="6">
    <location>
        <begin position="212"/>
        <end position="233"/>
    </location>
</feature>
<dbReference type="PANTHER" id="PTHR22950">
    <property type="entry name" value="AMINO ACID TRANSPORTER"/>
    <property type="match status" value="1"/>
</dbReference>
<dbReference type="OrthoDB" id="655540at2759"/>
<feature type="transmembrane region" description="Helical" evidence="6">
    <location>
        <begin position="407"/>
        <end position="425"/>
    </location>
</feature>
<name>A0A7J8HV82_ROUAE</name>
<evidence type="ECO:0000256" key="6">
    <source>
        <dbReference type="SAM" id="Phobius"/>
    </source>
</evidence>
<dbReference type="EMBL" id="JACASE010000004">
    <property type="protein sequence ID" value="KAF6476223.1"/>
    <property type="molecule type" value="Genomic_DNA"/>
</dbReference>
<dbReference type="PANTHER" id="PTHR22950:SF22">
    <property type="entry name" value="SODIUM-COUPLED NEUTRAL AMINO ACID TRANSPORTER 3"/>
    <property type="match status" value="1"/>
</dbReference>
<keyword evidence="4 6" id="KW-0472">Membrane</keyword>
<feature type="transmembrane region" description="Helical" evidence="6">
    <location>
        <begin position="185"/>
        <end position="206"/>
    </location>
</feature>
<sequence length="504" mass="55463">MEAPLQTEMVELVPNGKHSEGPHPVTTPAAGNQRDEGPRRSGVEGEGFLQKSPGKEPHFTDFEGKTSFGVSVFNLSNAIMGSGILGLAFAMANTGIILFLFLLTAVALLSSYSIHLLLKSSGVVGIRAYEQLGYRAFGTPGKLAAALAITLQNIGAMSSYLYIIKSELPLVIQSFLNLEEETSNWYLNGNYLVILVSVTVILPLALMRQLGYLGYSSGFSLSCMVFFLIAVIYKKFHVPCPLPPHFVNVTGNISLGESIKEETHLQGETDAVAFCTPRYFTLNIQTAYTIPIMAFAFVCHPEVLPIYTELKDPSKTKMQRISNLSIAVMYVMYFLAALFGYLTFYDGVESELLHTYSKVDPFDVLILCVRVAVLTAVTLTVPIVLFPVRRAIQQMMFQSREFSWLRHALIAISLLTGINLLVIFAPNILGIFGIIGATSAPCLIFIFPAIFYFRIMPTEKEPARSTPKILALCFAVLGFLLMTMSLSFIIIDWVSGTSQHEGSH</sequence>
<comment type="caution">
    <text evidence="8">The sequence shown here is derived from an EMBL/GenBank/DDBJ whole genome shotgun (WGS) entry which is preliminary data.</text>
</comment>
<feature type="compositionally biased region" description="Basic and acidic residues" evidence="5">
    <location>
        <begin position="33"/>
        <end position="43"/>
    </location>
</feature>
<proteinExistence type="predicted"/>
<dbReference type="Proteomes" id="UP000593571">
    <property type="component" value="Unassembled WGS sequence"/>
</dbReference>
<feature type="transmembrane region" description="Helical" evidence="6">
    <location>
        <begin position="364"/>
        <end position="386"/>
    </location>
</feature>
<feature type="domain" description="Amino acid transporter transmembrane" evidence="7">
    <location>
        <begin position="65"/>
        <end position="491"/>
    </location>
</feature>
<dbReference type="GO" id="GO:0005886">
    <property type="term" value="C:plasma membrane"/>
    <property type="evidence" value="ECO:0007669"/>
    <property type="project" value="TreeGrafter"/>
</dbReference>
<feature type="transmembrane region" description="Helical" evidence="6">
    <location>
        <begin position="431"/>
        <end position="453"/>
    </location>
</feature>
<feature type="region of interest" description="Disordered" evidence="5">
    <location>
        <begin position="14"/>
        <end position="56"/>
    </location>
</feature>
<dbReference type="GO" id="GO:0015817">
    <property type="term" value="P:histidine transport"/>
    <property type="evidence" value="ECO:0007669"/>
    <property type="project" value="TreeGrafter"/>
</dbReference>
<evidence type="ECO:0000256" key="3">
    <source>
        <dbReference type="ARBA" id="ARBA00022989"/>
    </source>
</evidence>
<evidence type="ECO:0000259" key="7">
    <source>
        <dbReference type="Pfam" id="PF01490"/>
    </source>
</evidence>
<gene>
    <name evidence="8" type="ORF">HJG63_017880</name>
</gene>
<evidence type="ECO:0000256" key="1">
    <source>
        <dbReference type="ARBA" id="ARBA00004141"/>
    </source>
</evidence>
<dbReference type="AlphaFoldDB" id="A0A7J8HV82"/>
<feature type="transmembrane region" description="Helical" evidence="6">
    <location>
        <begin position="96"/>
        <end position="118"/>
    </location>
</feature>
<keyword evidence="9" id="KW-1185">Reference proteome</keyword>
<keyword evidence="3 6" id="KW-1133">Transmembrane helix</keyword>
<dbReference type="GO" id="GO:0015186">
    <property type="term" value="F:L-glutamine transmembrane transporter activity"/>
    <property type="evidence" value="ECO:0007669"/>
    <property type="project" value="TreeGrafter"/>
</dbReference>
<evidence type="ECO:0000256" key="4">
    <source>
        <dbReference type="ARBA" id="ARBA00023136"/>
    </source>
</evidence>
<protein>
    <submittedName>
        <fullName evidence="8">Solute carrier family 38 member 3</fullName>
    </submittedName>
</protein>
<feature type="transmembrane region" description="Helical" evidence="6">
    <location>
        <begin position="324"/>
        <end position="344"/>
    </location>
</feature>
<evidence type="ECO:0000313" key="8">
    <source>
        <dbReference type="EMBL" id="KAF6476223.1"/>
    </source>
</evidence>
<dbReference type="GO" id="GO:0005290">
    <property type="term" value="F:L-histidine transmembrane transporter activity"/>
    <property type="evidence" value="ECO:0007669"/>
    <property type="project" value="TreeGrafter"/>
</dbReference>
<evidence type="ECO:0000313" key="9">
    <source>
        <dbReference type="Proteomes" id="UP000593571"/>
    </source>
</evidence>
<evidence type="ECO:0000256" key="5">
    <source>
        <dbReference type="SAM" id="MobiDB-lite"/>
    </source>
</evidence>
<comment type="subcellular location">
    <subcellularLocation>
        <location evidence="1">Membrane</location>
        <topology evidence="1">Multi-pass membrane protein</topology>
    </subcellularLocation>
</comment>
<evidence type="ECO:0000256" key="2">
    <source>
        <dbReference type="ARBA" id="ARBA00022692"/>
    </source>
</evidence>
<dbReference type="Pfam" id="PF01490">
    <property type="entry name" value="Aa_trans"/>
    <property type="match status" value="1"/>
</dbReference>
<dbReference type="InterPro" id="IPR013057">
    <property type="entry name" value="AA_transpt_TM"/>
</dbReference>
<feature type="transmembrane region" description="Helical" evidence="6">
    <location>
        <begin position="68"/>
        <end position="89"/>
    </location>
</feature>
<dbReference type="GO" id="GO:0015182">
    <property type="term" value="F:L-asparagine transmembrane transporter activity"/>
    <property type="evidence" value="ECO:0007669"/>
    <property type="project" value="TreeGrafter"/>
</dbReference>
<reference evidence="8 9" key="1">
    <citation type="journal article" date="2020" name="Nature">
        <title>Six reference-quality genomes reveal evolution of bat adaptations.</title>
        <authorList>
            <person name="Jebb D."/>
            <person name="Huang Z."/>
            <person name="Pippel M."/>
            <person name="Hughes G.M."/>
            <person name="Lavrichenko K."/>
            <person name="Devanna P."/>
            <person name="Winkler S."/>
            <person name="Jermiin L.S."/>
            <person name="Skirmuntt E.C."/>
            <person name="Katzourakis A."/>
            <person name="Burkitt-Gray L."/>
            <person name="Ray D.A."/>
            <person name="Sullivan K.A.M."/>
            <person name="Roscito J.G."/>
            <person name="Kirilenko B.M."/>
            <person name="Davalos L.M."/>
            <person name="Corthals A.P."/>
            <person name="Power M.L."/>
            <person name="Jones G."/>
            <person name="Ransome R.D."/>
            <person name="Dechmann D.K.N."/>
            <person name="Locatelli A.G."/>
            <person name="Puechmaille S.J."/>
            <person name="Fedrigo O."/>
            <person name="Jarvis E.D."/>
            <person name="Hiller M."/>
            <person name="Vernes S.C."/>
            <person name="Myers E.W."/>
            <person name="Teeling E.C."/>
        </authorList>
    </citation>
    <scope>NUCLEOTIDE SEQUENCE [LARGE SCALE GENOMIC DNA]</scope>
    <source>
        <strain evidence="8">MRouAeg1</strain>
        <tissue evidence="8">Muscle</tissue>
    </source>
</reference>
<organism evidence="8 9">
    <name type="scientific">Rousettus aegyptiacus</name>
    <name type="common">Egyptian fruit bat</name>
    <name type="synonym">Pteropus aegyptiacus</name>
    <dbReference type="NCBI Taxonomy" id="9407"/>
    <lineage>
        <taxon>Eukaryota</taxon>
        <taxon>Metazoa</taxon>
        <taxon>Chordata</taxon>
        <taxon>Craniata</taxon>
        <taxon>Vertebrata</taxon>
        <taxon>Euteleostomi</taxon>
        <taxon>Mammalia</taxon>
        <taxon>Eutheria</taxon>
        <taxon>Laurasiatheria</taxon>
        <taxon>Chiroptera</taxon>
        <taxon>Yinpterochiroptera</taxon>
        <taxon>Pteropodoidea</taxon>
        <taxon>Pteropodidae</taxon>
        <taxon>Rousettinae</taxon>
        <taxon>Rousettus</taxon>
    </lineage>
</organism>